<organism evidence="2 3">
    <name type="scientific">Klebsormidium nitens</name>
    <name type="common">Green alga</name>
    <name type="synonym">Ulothrix nitens</name>
    <dbReference type="NCBI Taxonomy" id="105231"/>
    <lineage>
        <taxon>Eukaryota</taxon>
        <taxon>Viridiplantae</taxon>
        <taxon>Streptophyta</taxon>
        <taxon>Klebsormidiophyceae</taxon>
        <taxon>Klebsormidiales</taxon>
        <taxon>Klebsormidiaceae</taxon>
        <taxon>Klebsormidium</taxon>
    </lineage>
</organism>
<evidence type="ECO:0000256" key="1">
    <source>
        <dbReference type="SAM" id="MobiDB-lite"/>
    </source>
</evidence>
<dbReference type="Proteomes" id="UP000054558">
    <property type="component" value="Unassembled WGS sequence"/>
</dbReference>
<feature type="region of interest" description="Disordered" evidence="1">
    <location>
        <begin position="493"/>
        <end position="585"/>
    </location>
</feature>
<sequence length="585" mass="64625">MMSLWRQLWHLPRWLQATVDEAESTDSDNGGEGAFPWEGYCIAPRCFDSPERQAAPQEMEAGQPAHPPIKVYRLPLRHKVPGMDFRWKVGLKAQSIEGCDRRELQFKAYKALALPHVLGLSDDAHWRWPFIPVSFLVGLKGAAALPHMGSRPRHPPSKSVPTISWVTPAAKVKILSPLGGSLGLRPTIEILPESKVTIQRDVRIAAHSYLTLGLTLQRGDKGPCCFPHAGLQLGWKHRSLVRVQPQGQHERPRVEYRGTVELPWDSTASLRAHAEVPLHFSKDGGMQQRKPRVDSMKLTKFIGKREARTSPAPTWRYLEAQRRIGSRDEIVVVPGHFIDPEGDTGAPGERDFNKTVAEKVAARLGRTGWRVLRPDRDAPHLMWEEYINWVSARTLRGVPVVEIHGQGPEAHTEGAVWGVIGDARAPLNKELAKEFGWYPSDWKELAVPRRGGVIIEGFNSDEVLAMTAERRELAADRLAWRVWQCIEEAGETNRAKRGIKSDRGDSKPTGPEAVSAQVPNEVTAAHASAELDERGRMSTHSPGTHAGEAGSNGGSAAATASLDSGIQPAGLDRGGTQNHAQHKFN</sequence>
<dbReference type="OrthoDB" id="2012960at2759"/>
<name>A0A0U9HKB6_KLENI</name>
<protein>
    <submittedName>
        <fullName evidence="2">Uncharacterized protein</fullName>
    </submittedName>
</protein>
<keyword evidence="3" id="KW-1185">Reference proteome</keyword>
<gene>
    <name evidence="2" type="ORF">KFL_002880100</name>
</gene>
<proteinExistence type="predicted"/>
<feature type="compositionally biased region" description="Basic and acidic residues" evidence="1">
    <location>
        <begin position="493"/>
        <end position="506"/>
    </location>
</feature>
<dbReference type="EMBL" id="DF237237">
    <property type="protein sequence ID" value="GAQ86426.1"/>
    <property type="molecule type" value="Genomic_DNA"/>
</dbReference>
<evidence type="ECO:0000313" key="3">
    <source>
        <dbReference type="Proteomes" id="UP000054558"/>
    </source>
</evidence>
<feature type="compositionally biased region" description="Low complexity" evidence="1">
    <location>
        <begin position="546"/>
        <end position="561"/>
    </location>
</feature>
<reference evidence="2 3" key="1">
    <citation type="journal article" date="2014" name="Nat. Commun.">
        <title>Klebsormidium flaccidum genome reveals primary factors for plant terrestrial adaptation.</title>
        <authorList>
            <person name="Hori K."/>
            <person name="Maruyama F."/>
            <person name="Fujisawa T."/>
            <person name="Togashi T."/>
            <person name="Yamamoto N."/>
            <person name="Seo M."/>
            <person name="Sato S."/>
            <person name="Yamada T."/>
            <person name="Mori H."/>
            <person name="Tajima N."/>
            <person name="Moriyama T."/>
            <person name="Ikeuchi M."/>
            <person name="Watanabe M."/>
            <person name="Wada H."/>
            <person name="Kobayashi K."/>
            <person name="Saito M."/>
            <person name="Masuda T."/>
            <person name="Sasaki-Sekimoto Y."/>
            <person name="Mashiguchi K."/>
            <person name="Awai K."/>
            <person name="Shimojima M."/>
            <person name="Masuda S."/>
            <person name="Iwai M."/>
            <person name="Nobusawa T."/>
            <person name="Narise T."/>
            <person name="Kondo S."/>
            <person name="Saito H."/>
            <person name="Sato R."/>
            <person name="Murakawa M."/>
            <person name="Ihara Y."/>
            <person name="Oshima-Yamada Y."/>
            <person name="Ohtaka K."/>
            <person name="Satoh M."/>
            <person name="Sonobe K."/>
            <person name="Ishii M."/>
            <person name="Ohtani R."/>
            <person name="Kanamori-Sato M."/>
            <person name="Honoki R."/>
            <person name="Miyazaki D."/>
            <person name="Mochizuki H."/>
            <person name="Umetsu J."/>
            <person name="Higashi K."/>
            <person name="Shibata D."/>
            <person name="Kamiya Y."/>
            <person name="Sato N."/>
            <person name="Nakamura Y."/>
            <person name="Tabata S."/>
            <person name="Ida S."/>
            <person name="Kurokawa K."/>
            <person name="Ohta H."/>
        </authorList>
    </citation>
    <scope>NUCLEOTIDE SEQUENCE [LARGE SCALE GENOMIC DNA]</scope>
    <source>
        <strain evidence="2 3">NIES-2285</strain>
    </source>
</reference>
<dbReference type="AlphaFoldDB" id="A0A0U9HKB6"/>
<accession>A0A0U9HKB6</accession>
<evidence type="ECO:0000313" key="2">
    <source>
        <dbReference type="EMBL" id="GAQ86426.1"/>
    </source>
</evidence>
<dbReference type="OMA" id="WIDCSSE"/>